<proteinExistence type="predicted"/>
<comment type="caution">
    <text evidence="1">The sequence shown here is derived from an EMBL/GenBank/DDBJ whole genome shotgun (WGS) entry which is preliminary data.</text>
</comment>
<reference evidence="1" key="2">
    <citation type="journal article" date="2023" name="IMA Fungus">
        <title>Comparative genomic study of the Penicillium genus elucidates a diverse pangenome and 15 lateral gene transfer events.</title>
        <authorList>
            <person name="Petersen C."/>
            <person name="Sorensen T."/>
            <person name="Nielsen M.R."/>
            <person name="Sondergaard T.E."/>
            <person name="Sorensen J.L."/>
            <person name="Fitzpatrick D.A."/>
            <person name="Frisvad J.C."/>
            <person name="Nielsen K.L."/>
        </authorList>
    </citation>
    <scope>NUCLEOTIDE SEQUENCE</scope>
    <source>
        <strain evidence="1">IBT 17660</strain>
    </source>
</reference>
<dbReference type="AlphaFoldDB" id="A0A9X0BKX3"/>
<evidence type="ECO:0000313" key="1">
    <source>
        <dbReference type="EMBL" id="KAJ5471009.1"/>
    </source>
</evidence>
<protein>
    <submittedName>
        <fullName evidence="1">Uncharacterized protein</fullName>
    </submittedName>
</protein>
<accession>A0A9X0BKX3</accession>
<reference evidence="1" key="1">
    <citation type="submission" date="2022-12" db="EMBL/GenBank/DDBJ databases">
        <authorList>
            <person name="Petersen C."/>
        </authorList>
    </citation>
    <scope>NUCLEOTIDE SEQUENCE</scope>
    <source>
        <strain evidence="1">IBT 17660</strain>
    </source>
</reference>
<keyword evidence="2" id="KW-1185">Reference proteome</keyword>
<organism evidence="1 2">
    <name type="scientific">Penicillium desertorum</name>
    <dbReference type="NCBI Taxonomy" id="1303715"/>
    <lineage>
        <taxon>Eukaryota</taxon>
        <taxon>Fungi</taxon>
        <taxon>Dikarya</taxon>
        <taxon>Ascomycota</taxon>
        <taxon>Pezizomycotina</taxon>
        <taxon>Eurotiomycetes</taxon>
        <taxon>Eurotiomycetidae</taxon>
        <taxon>Eurotiales</taxon>
        <taxon>Aspergillaceae</taxon>
        <taxon>Penicillium</taxon>
    </lineage>
</organism>
<dbReference type="Proteomes" id="UP001147760">
    <property type="component" value="Unassembled WGS sequence"/>
</dbReference>
<name>A0A9X0BKX3_9EURO</name>
<sequence>MRYMAWQTIGYTEAGQCCNALNEGQELHFAPAQPTKARTINMGLSQFYNSYTVRRNYYCLPDSDIGACSSNAKAGLGHGMKLHLGNSQLKERRVYELHETKRQDDWEDYWGVFIGL</sequence>
<evidence type="ECO:0000313" key="2">
    <source>
        <dbReference type="Proteomes" id="UP001147760"/>
    </source>
</evidence>
<gene>
    <name evidence="1" type="ORF">N7530_008366</name>
</gene>
<dbReference type="EMBL" id="JAPWDO010000005">
    <property type="protein sequence ID" value="KAJ5471009.1"/>
    <property type="molecule type" value="Genomic_DNA"/>
</dbReference>